<feature type="domain" description="Acyl-CoA dehydrogenase/oxidase C-terminal" evidence="2">
    <location>
        <begin position="2"/>
        <end position="115"/>
    </location>
</feature>
<comment type="caution">
    <text evidence="3">The sequence shown here is derived from an EMBL/GenBank/DDBJ whole genome shotgun (WGS) entry which is preliminary data.</text>
</comment>
<evidence type="ECO:0000313" key="3">
    <source>
        <dbReference type="EMBL" id="GCE00617.1"/>
    </source>
</evidence>
<dbReference type="InterPro" id="IPR036250">
    <property type="entry name" value="AcylCo_DH-like_C"/>
</dbReference>
<dbReference type="GO" id="GO:0016627">
    <property type="term" value="F:oxidoreductase activity, acting on the CH-CH group of donors"/>
    <property type="evidence" value="ECO:0007669"/>
    <property type="project" value="InterPro"/>
</dbReference>
<protein>
    <submittedName>
        <fullName evidence="3">Acyl-CoA dehydrogenase</fullName>
    </submittedName>
</protein>
<dbReference type="SUPFAM" id="SSF47203">
    <property type="entry name" value="Acyl-CoA dehydrogenase C-terminal domain-like"/>
    <property type="match status" value="1"/>
</dbReference>
<dbReference type="Pfam" id="PF00441">
    <property type="entry name" value="Acyl-CoA_dh_1"/>
    <property type="match status" value="1"/>
</dbReference>
<reference evidence="3 4" key="1">
    <citation type="submission" date="2018-12" db="EMBL/GenBank/DDBJ databases">
        <title>Draft genome sequence of Embleya hyalina NBRC 13850T.</title>
        <authorList>
            <person name="Komaki H."/>
            <person name="Hosoyama A."/>
            <person name="Kimura A."/>
            <person name="Ichikawa N."/>
            <person name="Tamura T."/>
        </authorList>
    </citation>
    <scope>NUCLEOTIDE SEQUENCE [LARGE SCALE GENOMIC DNA]</scope>
    <source>
        <strain evidence="3 4">NBRC 13850</strain>
    </source>
</reference>
<dbReference type="EMBL" id="BIFH01000041">
    <property type="protein sequence ID" value="GCE00617.1"/>
    <property type="molecule type" value="Genomic_DNA"/>
</dbReference>
<gene>
    <name evidence="3" type="ORF">EHYA_08343</name>
</gene>
<dbReference type="Gene3D" id="1.20.140.10">
    <property type="entry name" value="Butyryl-CoA Dehydrogenase, subunit A, domain 3"/>
    <property type="match status" value="1"/>
</dbReference>
<dbReference type="Proteomes" id="UP000286931">
    <property type="component" value="Unassembled WGS sequence"/>
</dbReference>
<evidence type="ECO:0000313" key="4">
    <source>
        <dbReference type="Proteomes" id="UP000286931"/>
    </source>
</evidence>
<evidence type="ECO:0000256" key="1">
    <source>
        <dbReference type="ARBA" id="ARBA00022630"/>
    </source>
</evidence>
<sequence length="119" mass="12358">MRYAAERTGSGRRIAGRLGLGHLLAGMADAVDSARAVHLDARAAAFAALAYVRHASAVVGTTTDTAMAVTQDAVQVFGDAAGHAIPPVERSMREAKASQAIAGNTRMQRRAIGRAFAAR</sequence>
<evidence type="ECO:0000259" key="2">
    <source>
        <dbReference type="Pfam" id="PF00441"/>
    </source>
</evidence>
<dbReference type="AlphaFoldDB" id="A0A401Z1B1"/>
<dbReference type="InterPro" id="IPR009075">
    <property type="entry name" value="AcylCo_DH/oxidase_C"/>
</dbReference>
<keyword evidence="1" id="KW-0285">Flavoprotein</keyword>
<name>A0A401Z1B1_9ACTN</name>
<accession>A0A401Z1B1</accession>
<organism evidence="3 4">
    <name type="scientific">Embleya hyalina</name>
    <dbReference type="NCBI Taxonomy" id="516124"/>
    <lineage>
        <taxon>Bacteria</taxon>
        <taxon>Bacillati</taxon>
        <taxon>Actinomycetota</taxon>
        <taxon>Actinomycetes</taxon>
        <taxon>Kitasatosporales</taxon>
        <taxon>Streptomycetaceae</taxon>
        <taxon>Embleya</taxon>
    </lineage>
</organism>
<keyword evidence="4" id="KW-1185">Reference proteome</keyword>
<proteinExistence type="predicted"/>